<evidence type="ECO:0000256" key="5">
    <source>
        <dbReference type="ARBA" id="ARBA00023242"/>
    </source>
</evidence>
<organism evidence="8 9">
    <name type="scientific">Lithohypha guttulata</name>
    <dbReference type="NCBI Taxonomy" id="1690604"/>
    <lineage>
        <taxon>Eukaryota</taxon>
        <taxon>Fungi</taxon>
        <taxon>Dikarya</taxon>
        <taxon>Ascomycota</taxon>
        <taxon>Pezizomycotina</taxon>
        <taxon>Eurotiomycetes</taxon>
        <taxon>Chaetothyriomycetidae</taxon>
        <taxon>Chaetothyriales</taxon>
        <taxon>Trichomeriaceae</taxon>
        <taxon>Lithohypha</taxon>
    </lineage>
</organism>
<dbReference type="PANTHER" id="PTHR44313">
    <property type="entry name" value="DNAJ HOMOLOG SUBFAMILY C MEMBER 17"/>
    <property type="match status" value="1"/>
</dbReference>
<keyword evidence="4" id="KW-0143">Chaperone</keyword>
<dbReference type="InterPro" id="IPR052094">
    <property type="entry name" value="Pre-mRNA-splicing_ERAD"/>
</dbReference>
<dbReference type="Proteomes" id="UP001309876">
    <property type="component" value="Unassembled WGS sequence"/>
</dbReference>
<dbReference type="GO" id="GO:0005737">
    <property type="term" value="C:cytoplasm"/>
    <property type="evidence" value="ECO:0007669"/>
    <property type="project" value="UniProtKB-SubCell"/>
</dbReference>
<dbReference type="InterPro" id="IPR001623">
    <property type="entry name" value="DnaJ_domain"/>
</dbReference>
<evidence type="ECO:0000256" key="1">
    <source>
        <dbReference type="ARBA" id="ARBA00004123"/>
    </source>
</evidence>
<dbReference type="PANTHER" id="PTHR44313:SF1">
    <property type="entry name" value="DNAJ HOMOLOG SUBFAMILY C MEMBER 17"/>
    <property type="match status" value="1"/>
</dbReference>
<evidence type="ECO:0000256" key="3">
    <source>
        <dbReference type="ARBA" id="ARBA00022490"/>
    </source>
</evidence>
<dbReference type="InterPro" id="IPR036869">
    <property type="entry name" value="J_dom_sf"/>
</dbReference>
<dbReference type="CDD" id="cd06257">
    <property type="entry name" value="DnaJ"/>
    <property type="match status" value="1"/>
</dbReference>
<gene>
    <name evidence="8" type="ORF">LTR05_004838</name>
</gene>
<dbReference type="GO" id="GO:0000390">
    <property type="term" value="P:spliceosomal complex disassembly"/>
    <property type="evidence" value="ECO:0007669"/>
    <property type="project" value="TreeGrafter"/>
</dbReference>
<comment type="caution">
    <text evidence="8">The sequence shown here is derived from an EMBL/GenBank/DDBJ whole genome shotgun (WGS) entry which is preliminary data.</text>
</comment>
<sequence length="283" mass="32054">MTSSAPPSGDVDISKIDLYEFLSLPGPQATASEIKRAGRKTSLLYHPDKVAPTPENLQNFHILQIAIGILSDPAEKVKYDQTREAKFRRKAEVDALDARRRKLREDLESRETNGLSETSTAAGQKRTFSEREMKIRRIQEENRRKIEEMKERKRFEAEKVAAQERARSTKEDTVPEVGTPKESNGSPDEHDSMDRSLKLRWIREGEGQAYDENTIGDLMSDVENVILLKDKKRKIDGKKVVMGIAVVVFASIPAAKRAMDGRASIIDKFEMIEWAKAKDEEPA</sequence>
<dbReference type="SMART" id="SM00271">
    <property type="entry name" value="DnaJ"/>
    <property type="match status" value="1"/>
</dbReference>
<protein>
    <recommendedName>
        <fullName evidence="7">J domain-containing protein</fullName>
    </recommendedName>
</protein>
<evidence type="ECO:0000256" key="4">
    <source>
        <dbReference type="ARBA" id="ARBA00023186"/>
    </source>
</evidence>
<dbReference type="PROSITE" id="PS50076">
    <property type="entry name" value="DNAJ_2"/>
    <property type="match status" value="1"/>
</dbReference>
<feature type="region of interest" description="Disordered" evidence="6">
    <location>
        <begin position="104"/>
        <end position="127"/>
    </location>
</feature>
<feature type="compositionally biased region" description="Basic and acidic residues" evidence="6">
    <location>
        <begin position="157"/>
        <end position="173"/>
    </location>
</feature>
<dbReference type="Gene3D" id="1.10.287.110">
    <property type="entry name" value="DnaJ domain"/>
    <property type="match status" value="1"/>
</dbReference>
<dbReference type="Pfam" id="PF00226">
    <property type="entry name" value="DnaJ"/>
    <property type="match status" value="1"/>
</dbReference>
<feature type="region of interest" description="Disordered" evidence="6">
    <location>
        <begin position="157"/>
        <end position="193"/>
    </location>
</feature>
<dbReference type="AlphaFoldDB" id="A0AAN7SZ04"/>
<dbReference type="GO" id="GO:0005681">
    <property type="term" value="C:spliceosomal complex"/>
    <property type="evidence" value="ECO:0007669"/>
    <property type="project" value="TreeGrafter"/>
</dbReference>
<comment type="subcellular location">
    <subcellularLocation>
        <location evidence="2">Cytoplasm</location>
    </subcellularLocation>
    <subcellularLocation>
        <location evidence="1">Nucleus</location>
    </subcellularLocation>
</comment>
<proteinExistence type="predicted"/>
<keyword evidence="9" id="KW-1185">Reference proteome</keyword>
<name>A0AAN7SZ04_9EURO</name>
<evidence type="ECO:0000313" key="8">
    <source>
        <dbReference type="EMBL" id="KAK5085553.1"/>
    </source>
</evidence>
<feature type="compositionally biased region" description="Polar residues" evidence="6">
    <location>
        <begin position="112"/>
        <end position="122"/>
    </location>
</feature>
<feature type="domain" description="J" evidence="7">
    <location>
        <begin position="17"/>
        <end position="83"/>
    </location>
</feature>
<evidence type="ECO:0000259" key="7">
    <source>
        <dbReference type="PROSITE" id="PS50076"/>
    </source>
</evidence>
<dbReference type="EMBL" id="JAVRRJ010000004">
    <property type="protein sequence ID" value="KAK5085553.1"/>
    <property type="molecule type" value="Genomic_DNA"/>
</dbReference>
<evidence type="ECO:0000256" key="6">
    <source>
        <dbReference type="SAM" id="MobiDB-lite"/>
    </source>
</evidence>
<evidence type="ECO:0000313" key="9">
    <source>
        <dbReference type="Proteomes" id="UP001309876"/>
    </source>
</evidence>
<evidence type="ECO:0000256" key="2">
    <source>
        <dbReference type="ARBA" id="ARBA00004496"/>
    </source>
</evidence>
<reference evidence="8 9" key="1">
    <citation type="submission" date="2023-08" db="EMBL/GenBank/DDBJ databases">
        <title>Black Yeasts Isolated from many extreme environments.</title>
        <authorList>
            <person name="Coleine C."/>
            <person name="Stajich J.E."/>
            <person name="Selbmann L."/>
        </authorList>
    </citation>
    <scope>NUCLEOTIDE SEQUENCE [LARGE SCALE GENOMIC DNA]</scope>
    <source>
        <strain evidence="8 9">CCFEE 5910</strain>
    </source>
</reference>
<keyword evidence="5" id="KW-0539">Nucleus</keyword>
<keyword evidence="3" id="KW-0963">Cytoplasm</keyword>
<accession>A0AAN7SZ04</accession>
<dbReference type="SUPFAM" id="SSF46565">
    <property type="entry name" value="Chaperone J-domain"/>
    <property type="match status" value="1"/>
</dbReference>